<dbReference type="EC" id="1.1.1.133" evidence="3 6"/>
<dbReference type="PANTHER" id="PTHR10491:SF4">
    <property type="entry name" value="METHIONINE ADENOSYLTRANSFERASE 2 SUBUNIT BETA"/>
    <property type="match status" value="1"/>
</dbReference>
<comment type="pathway">
    <text evidence="1 6">Carbohydrate biosynthesis; dTDP-L-rhamnose biosynthesis.</text>
</comment>
<protein>
    <recommendedName>
        <fullName evidence="4 6">dTDP-4-dehydrorhamnose reductase</fullName>
        <ecNumber evidence="3 6">1.1.1.133</ecNumber>
    </recommendedName>
</protein>
<dbReference type="NCBIfam" id="NF007440">
    <property type="entry name" value="PRK09987.1"/>
    <property type="match status" value="1"/>
</dbReference>
<evidence type="ECO:0000256" key="6">
    <source>
        <dbReference type="RuleBase" id="RU364082"/>
    </source>
</evidence>
<dbReference type="UniPathway" id="UPA00124"/>
<keyword evidence="6" id="KW-0560">Oxidoreductase</keyword>
<dbReference type="GO" id="GO:0008831">
    <property type="term" value="F:dTDP-4-dehydrorhamnose reductase activity"/>
    <property type="evidence" value="ECO:0007669"/>
    <property type="project" value="UniProtKB-EC"/>
</dbReference>
<dbReference type="InterPro" id="IPR036291">
    <property type="entry name" value="NAD(P)-bd_dom_sf"/>
</dbReference>
<evidence type="ECO:0000256" key="1">
    <source>
        <dbReference type="ARBA" id="ARBA00004781"/>
    </source>
</evidence>
<keyword evidence="9" id="KW-1185">Reference proteome</keyword>
<comment type="function">
    <text evidence="6">Catalyzes the reduction of dTDP-6-deoxy-L-lyxo-4-hexulose to yield dTDP-L-rhamnose.</text>
</comment>
<dbReference type="NCBIfam" id="TIGR01214">
    <property type="entry name" value="rmlD"/>
    <property type="match status" value="1"/>
</dbReference>
<evidence type="ECO:0000313" key="8">
    <source>
        <dbReference type="EMBL" id="TDR33160.1"/>
    </source>
</evidence>
<gene>
    <name evidence="8" type="ORF">DFR44_101213</name>
</gene>
<evidence type="ECO:0000256" key="4">
    <source>
        <dbReference type="ARBA" id="ARBA00017099"/>
    </source>
</evidence>
<evidence type="ECO:0000256" key="5">
    <source>
        <dbReference type="ARBA" id="ARBA00048200"/>
    </source>
</evidence>
<dbReference type="CDD" id="cd05254">
    <property type="entry name" value="dTDP_HR_like_SDR_e"/>
    <property type="match status" value="1"/>
</dbReference>
<dbReference type="GO" id="GO:0005829">
    <property type="term" value="C:cytosol"/>
    <property type="evidence" value="ECO:0007669"/>
    <property type="project" value="TreeGrafter"/>
</dbReference>
<dbReference type="Proteomes" id="UP000294480">
    <property type="component" value="Unassembled WGS sequence"/>
</dbReference>
<keyword evidence="6" id="KW-0521">NADP</keyword>
<dbReference type="InterPro" id="IPR029903">
    <property type="entry name" value="RmlD-like-bd"/>
</dbReference>
<reference evidence="8 9" key="1">
    <citation type="submission" date="2019-03" db="EMBL/GenBank/DDBJ databases">
        <title>Genomic Encyclopedia of Type Strains, Phase IV (KMG-IV): sequencing the most valuable type-strain genomes for metagenomic binning, comparative biology and taxonomic classification.</title>
        <authorList>
            <person name="Goeker M."/>
        </authorList>
    </citation>
    <scope>NUCLEOTIDE SEQUENCE [LARGE SCALE GENOMIC DNA]</scope>
    <source>
        <strain evidence="8 9">DSM 102852</strain>
    </source>
</reference>
<dbReference type="OrthoDB" id="9803892at2"/>
<comment type="caution">
    <text evidence="8">The sequence shown here is derived from an EMBL/GenBank/DDBJ whole genome shotgun (WGS) entry which is preliminary data.</text>
</comment>
<dbReference type="InterPro" id="IPR005913">
    <property type="entry name" value="dTDP_dehydrorham_reduct"/>
</dbReference>
<dbReference type="SUPFAM" id="SSF51735">
    <property type="entry name" value="NAD(P)-binding Rossmann-fold domains"/>
    <property type="match status" value="1"/>
</dbReference>
<dbReference type="PANTHER" id="PTHR10491">
    <property type="entry name" value="DTDP-4-DEHYDRORHAMNOSE REDUCTASE"/>
    <property type="match status" value="1"/>
</dbReference>
<organism evidence="8 9">
    <name type="scientific">Hydromonas duriensis</name>
    <dbReference type="NCBI Taxonomy" id="1527608"/>
    <lineage>
        <taxon>Bacteria</taxon>
        <taxon>Pseudomonadati</taxon>
        <taxon>Pseudomonadota</taxon>
        <taxon>Betaproteobacteria</taxon>
        <taxon>Burkholderiales</taxon>
        <taxon>Burkholderiaceae</taxon>
        <taxon>Hydromonas</taxon>
    </lineage>
</organism>
<accession>A0A4V3DK90</accession>
<evidence type="ECO:0000313" key="9">
    <source>
        <dbReference type="Proteomes" id="UP000294480"/>
    </source>
</evidence>
<dbReference type="EMBL" id="SNZE01000001">
    <property type="protein sequence ID" value="TDR33160.1"/>
    <property type="molecule type" value="Genomic_DNA"/>
</dbReference>
<dbReference type="Gene3D" id="3.40.50.720">
    <property type="entry name" value="NAD(P)-binding Rossmann-like Domain"/>
    <property type="match status" value="1"/>
</dbReference>
<comment type="cofactor">
    <cofactor evidence="6">
        <name>Mg(2+)</name>
        <dbReference type="ChEBI" id="CHEBI:18420"/>
    </cofactor>
    <text evidence="6">Binds 1 Mg(2+) ion per monomer.</text>
</comment>
<dbReference type="GO" id="GO:0019305">
    <property type="term" value="P:dTDP-rhamnose biosynthetic process"/>
    <property type="evidence" value="ECO:0007669"/>
    <property type="project" value="UniProtKB-UniPathway"/>
</dbReference>
<evidence type="ECO:0000256" key="2">
    <source>
        <dbReference type="ARBA" id="ARBA00010944"/>
    </source>
</evidence>
<comment type="catalytic activity">
    <reaction evidence="5 6">
        <text>dTDP-beta-L-rhamnose + NADP(+) = dTDP-4-dehydro-beta-L-rhamnose + NADPH + H(+)</text>
        <dbReference type="Rhea" id="RHEA:21796"/>
        <dbReference type="ChEBI" id="CHEBI:15378"/>
        <dbReference type="ChEBI" id="CHEBI:57510"/>
        <dbReference type="ChEBI" id="CHEBI:57783"/>
        <dbReference type="ChEBI" id="CHEBI:58349"/>
        <dbReference type="ChEBI" id="CHEBI:62830"/>
        <dbReference type="EC" id="1.1.1.133"/>
    </reaction>
</comment>
<dbReference type="RefSeq" id="WP_133618840.1">
    <property type="nucleotide sequence ID" value="NZ_SNZE01000001.1"/>
</dbReference>
<dbReference type="AlphaFoldDB" id="A0A4V3DK90"/>
<evidence type="ECO:0000256" key="3">
    <source>
        <dbReference type="ARBA" id="ARBA00012929"/>
    </source>
</evidence>
<comment type="similarity">
    <text evidence="2 6">Belongs to the dTDP-4-dehydrorhamnose reductase family.</text>
</comment>
<evidence type="ECO:0000259" key="7">
    <source>
        <dbReference type="Pfam" id="PF04321"/>
    </source>
</evidence>
<sequence>MAHNLKKPRILITGTQGQVGFELMRSLSILGDIIAIDREQMDLTDPQAITCKLDEYAPHIIVNPAAHTAVDKAETDIENAYAINATAVEIMAKWAAAHDALLVHYSTDYVFDGTKNEPYTENDAANPKSVYGQSKLAGEKAVRAHAQRHFILRTSWVYGALGANFLKTMLRLLQTRDSLNIVNDQIGAPTSALLIADVTTQLIAHYLRGIHSADDIAYGTYHLTASGATSWHGYAQFVAELAEQQGLELKVKASQIGGIPSAEYPTPAQRPNNSRLDCHLLESTFNLSLPSWQSGVQHVFNLLQQG</sequence>
<proteinExistence type="inferred from homology"/>
<dbReference type="Pfam" id="PF04321">
    <property type="entry name" value="RmlD_sub_bind"/>
    <property type="match status" value="1"/>
</dbReference>
<feature type="domain" description="RmlD-like substrate binding" evidence="7">
    <location>
        <begin position="9"/>
        <end position="302"/>
    </location>
</feature>
<name>A0A4V3DK90_9BURK</name>
<dbReference type="Gene3D" id="3.90.25.10">
    <property type="entry name" value="UDP-galactose 4-epimerase, domain 1"/>
    <property type="match status" value="1"/>
</dbReference>